<protein>
    <submittedName>
        <fullName evidence="1">Uncharacterized protein</fullName>
    </submittedName>
</protein>
<evidence type="ECO:0000313" key="2">
    <source>
        <dbReference type="Proteomes" id="UP000732619"/>
    </source>
</evidence>
<comment type="caution">
    <text evidence="1">The sequence shown here is derived from an EMBL/GenBank/DDBJ whole genome shotgun (WGS) entry which is preliminary data.</text>
</comment>
<gene>
    <name evidence="1" type="ORF">E7Z75_00515</name>
</gene>
<proteinExistence type="predicted"/>
<dbReference type="EMBL" id="SUTG01000001">
    <property type="protein sequence ID" value="MBE6511620.1"/>
    <property type="molecule type" value="Genomic_DNA"/>
</dbReference>
<evidence type="ECO:0000313" key="1">
    <source>
        <dbReference type="EMBL" id="MBE6511620.1"/>
    </source>
</evidence>
<dbReference type="AlphaFoldDB" id="A0A8T3VNU6"/>
<sequence>MNKKIIFLTCVIGIIALLAISATSAEKSDVDTSDWVNITVYNTNFQIPPEYGGGSESGGNYVKTNVFTFGLVALEDEKSLRNNYGYESTLDELYDVEEMEIDSHHAVAYYSHRSIVDHDVTYLYFESNKTFYALSYDGNDVNDTMKKIVSYSPKSNFTKEKFDEKLNQMQDDYIEEQREYEESYAYDQGYKNGYSQGTLNSRHNDYFGYYLFYRLGKRSR</sequence>
<organism evidence="1 2">
    <name type="scientific">Methanobrevibacter olleyae</name>
    <dbReference type="NCBI Taxonomy" id="294671"/>
    <lineage>
        <taxon>Archaea</taxon>
        <taxon>Methanobacteriati</taxon>
        <taxon>Methanobacteriota</taxon>
        <taxon>Methanomada group</taxon>
        <taxon>Methanobacteria</taxon>
        <taxon>Methanobacteriales</taxon>
        <taxon>Methanobacteriaceae</taxon>
        <taxon>Methanobrevibacter</taxon>
    </lineage>
</organism>
<accession>A0A8T3VNU6</accession>
<dbReference type="Proteomes" id="UP000732619">
    <property type="component" value="Unassembled WGS sequence"/>
</dbReference>
<reference evidence="1" key="1">
    <citation type="submission" date="2019-04" db="EMBL/GenBank/DDBJ databases">
        <title>Evolution of Biomass-Degrading Anaerobic Consortia Revealed by Metagenomics.</title>
        <authorList>
            <person name="Peng X."/>
        </authorList>
    </citation>
    <scope>NUCLEOTIDE SEQUENCE</scope>
    <source>
        <strain evidence="1">SIG14</strain>
    </source>
</reference>
<name>A0A8T3VNU6_METOL</name>